<name>A0A645G792_9ZZZZ</name>
<gene>
    <name evidence="1" type="ORF">SDC9_169898</name>
</gene>
<proteinExistence type="predicted"/>
<protein>
    <submittedName>
        <fullName evidence="1">Uncharacterized protein</fullName>
    </submittedName>
</protein>
<dbReference type="InterPro" id="IPR054221">
    <property type="entry name" value="DUF6941"/>
</dbReference>
<dbReference type="AlphaFoldDB" id="A0A645G792"/>
<reference evidence="1" key="1">
    <citation type="submission" date="2019-08" db="EMBL/GenBank/DDBJ databases">
        <authorList>
            <person name="Kucharzyk K."/>
            <person name="Murdoch R.W."/>
            <person name="Higgins S."/>
            <person name="Loffler F."/>
        </authorList>
    </citation>
    <scope>NUCLEOTIDE SEQUENCE</scope>
</reference>
<dbReference type="Pfam" id="PF22091">
    <property type="entry name" value="DUF6941"/>
    <property type="match status" value="1"/>
</dbReference>
<dbReference type="EMBL" id="VSSQ01070761">
    <property type="protein sequence ID" value="MPN22515.1"/>
    <property type="molecule type" value="Genomic_DNA"/>
</dbReference>
<accession>A0A645G792</accession>
<evidence type="ECO:0000313" key="1">
    <source>
        <dbReference type="EMBL" id="MPN22515.1"/>
    </source>
</evidence>
<organism evidence="1">
    <name type="scientific">bioreactor metagenome</name>
    <dbReference type="NCBI Taxonomy" id="1076179"/>
    <lineage>
        <taxon>unclassified sequences</taxon>
        <taxon>metagenomes</taxon>
        <taxon>ecological metagenomes</taxon>
    </lineage>
</organism>
<sequence>MPYIPGVFSFSIIAGFDYFDENPHTVRFELRDKDSRPVIVTEEFNVQMNGAKPTNAVKAEMIVNLDFKNLEFKTSGEYHMEVFIDDKPKGGSSLIASQILRGE</sequence>
<comment type="caution">
    <text evidence="1">The sequence shown here is derived from an EMBL/GenBank/DDBJ whole genome shotgun (WGS) entry which is preliminary data.</text>
</comment>